<dbReference type="InterPro" id="IPR044107">
    <property type="entry name" value="PIKKc_ATM"/>
</dbReference>
<dbReference type="InterPro" id="IPR011009">
    <property type="entry name" value="Kinase-like_dom_sf"/>
</dbReference>
<evidence type="ECO:0000256" key="4">
    <source>
        <dbReference type="ARBA" id="ARBA00022679"/>
    </source>
</evidence>
<evidence type="ECO:0000256" key="12">
    <source>
        <dbReference type="ARBA" id="ARBA00048679"/>
    </source>
</evidence>
<dbReference type="FunFam" id="3.30.1010.10:FF:000023">
    <property type="entry name" value="Serine/threonine-protein kinase ATM"/>
    <property type="match status" value="1"/>
</dbReference>
<keyword evidence="6" id="KW-0227">DNA damage</keyword>
<dbReference type="PANTHER" id="PTHR37079">
    <property type="entry name" value="SERINE/THREONINE-PROTEIN KINASE ATM"/>
    <property type="match status" value="1"/>
</dbReference>
<evidence type="ECO:0000256" key="2">
    <source>
        <dbReference type="ARBA" id="ARBA00012513"/>
    </source>
</evidence>
<dbReference type="GO" id="GO:0005524">
    <property type="term" value="F:ATP binding"/>
    <property type="evidence" value="ECO:0007669"/>
    <property type="project" value="UniProtKB-KW"/>
</dbReference>
<dbReference type="Gene3D" id="1.10.1070.11">
    <property type="entry name" value="Phosphatidylinositol 3-/4-kinase, catalytic domain"/>
    <property type="match status" value="1"/>
</dbReference>
<dbReference type="CDD" id="cd05171">
    <property type="entry name" value="PIKKc_ATM"/>
    <property type="match status" value="1"/>
</dbReference>
<evidence type="ECO:0000256" key="9">
    <source>
        <dbReference type="ARBA" id="ARBA00023242"/>
    </source>
</evidence>
<dbReference type="InterPro" id="IPR003152">
    <property type="entry name" value="FATC_dom"/>
</dbReference>
<evidence type="ECO:0000256" key="10">
    <source>
        <dbReference type="ARBA" id="ARBA00023306"/>
    </source>
</evidence>
<dbReference type="SMART" id="SM00146">
    <property type="entry name" value="PI3Kc"/>
    <property type="match status" value="1"/>
</dbReference>
<evidence type="ECO:0000256" key="3">
    <source>
        <dbReference type="ARBA" id="ARBA00022527"/>
    </source>
</evidence>
<dbReference type="PROSITE" id="PS00915">
    <property type="entry name" value="PI3_4_KINASE_1"/>
    <property type="match status" value="1"/>
</dbReference>
<dbReference type="InterPro" id="IPR036940">
    <property type="entry name" value="PI3/4_kinase_cat_sf"/>
</dbReference>
<keyword evidence="7" id="KW-0418">Kinase</keyword>
<evidence type="ECO:0000256" key="6">
    <source>
        <dbReference type="ARBA" id="ARBA00022763"/>
    </source>
</evidence>
<evidence type="ECO:0000313" key="17">
    <source>
        <dbReference type="EnsemblMetazoa" id="AFAF015232-PA"/>
    </source>
</evidence>
<name>A0A182QR64_9DIPT</name>
<evidence type="ECO:0000256" key="1">
    <source>
        <dbReference type="ARBA" id="ARBA00004123"/>
    </source>
</evidence>
<sequence>MEPCRKKEVVNSVEKQYDELNDETFGSADKGDWEDIHENLVRLERNRTRCLAEMMEDNHLSDESDGSSLVAECIDQGKEDTMASSTSSGARLSALDRELCSLLIEMQSEKITVRQKAFSKMVSILNNREEDFVAYMDSESFETDWGAVFNAAYQGIQKHSYSSAAQVPGKCQDFILVLQKLGELAMNLADAPRLSYQQLVGCIVHGITDQAMRDAFGTSFLQLLNKSVLCSQWNLTTVSYEQWKDIFECCFVMLDAKPKQSSFEASYLSLAVVKFLDNCSMQTLLAPYLTRVVEHIGQAVNDKKGSILYYLLNVACHCVQAIYWNEDNWKNGNDGTESSTKRTKQFNKLQSVMEMIETDPNTLVILSTIVDRYEGAILRENYLRLLQLLCNIQPTLQTPTEQNAFYRCCSVLLCFEEKPTSRSLVTLLKNDAGKLWSKIVTGALRGCIATGSKVSTESNLLLQLLIRHRKYPDVAFLNGNVLEAFYTYAIEKTNTNVGTLLAILETLGNVACLGEVEGVLAKLFDYLYPQTRETKSKAILHTKEQLNTKVLAKISILCVVTKRTASESDRNDQKNHAYRQENAYREQDKQMQTLEQRLRYHSLDELLQSEQDSEAADASPTISYNVNESQLKQLCGILNFDKHQLPDDNSVLSDKMVHLCRDLELYLEMLNILLLHEAYDAPDKCILYKKILLMLELLNRCCERLLNNVVSLNINEVKGIAERLLSIVRGPYHPLLKSVLLRSDHTMVLRWVIHQIELKKGEDSKCVAVLDERDLSPEQQLKRCLLNTTAEYLQYEGGPCTTEVHDLLEKLKLNVYCSLDLFYLFDLCRILLRQSSHEEIAVWVLQNIIDVCKTHKTCASITEMIMDLYADLASFMAPYENLTRNVTVVLHSFIKQCAKHMYSVELQTKILAQVKYLLRAYPEHVCSPMHETIYLGLVPLLESRNYRIKLEAVKNILLFAHSEWAYRDVTGIPSTFYEFQLKLYDTIDMDDLIANATDENDKVSASIVGKCVAFLLPKYAKCEGMPAKYYEMANRMHKALAPFLQKLDLKEHVTEIINHLTYRLNESTELGKLVEQDLPACYVDEHSISKVIYSACLEHLKQSVCGSIPIKYALLSNLCLKNCLQIERTLTTVKRWLWVAEEPERKTIHLLQYTVLLEHLSEYIRQQKERSFKPYLVRDAIYFFCNIMASFPVLHLATLNSFGRFLEHVVTCDDARQLSSEHLHFIVSSLLEVEAVDPSSNIAHKSLSLLRFLIVQQSDTFATAIGKLNYLPADKRFDELREIIFRQKNVGQECLLSEIKALIRLPNLRFEDLAALRILRSTEALRCLGEIGPIDLGTMLLKSDAKMIAYDETINNSKEAIEHCVEVLLSELNTLLTSKNYAVASITSLVCYKILFGKTFHGLAAKLPTLHPFLGNSTDEVKLFSYTTGQELALQKTLENARIDYRAFVQLLSTTLLMFLGNTTLKKLAEQEHTFAEKLIPLLVQIAIKLFQDTVVAKVRSFVNDFFTNFTNNPKDVQNIFNDLKAIQLMLKIVECVRIHNQLFPQYKIAIDYLPIAQAAHYCQAHFKAIMYGELWCREEEDKGVESGGKKHSKLLEIMKSCHLAVGVNDAVKSFLNPITERTEYYRLERNYLGCLIFQGADMAWRENASDVSGDQTRSLAQTLKDCNLFGLARSLPGSSQDDYECAWRLCDWNVLITENTAEDRLDKDERNLDGLSVQSRAFERAHYKALKFLENRDELVVGSAISEGRRAVAEMFKLSSIESTKHIYHGLCRLRLLQQIEDFGDVHFSRVLDNDQGLLDKWRLQDALPCSDFTLTERLLSQRLSIFSNAGVRAKRTWIPPAIYNTLLHLIHESRLRGNDGCAMRNIALIGKQQLPNNVESVVKLEDAQLNWTSGNRQLARELAREVIDSGKYTDPMVKAVAYRVYGEFMAESHTQDIKSLYLDYFQKAQKCVHFVVKKHHPEQKDPAGNVPFNHSCFKVDRNFTVLHTVAKYADREFVRLSKVVRSQDWIARRTNVTKMEEEAARLKAEAAGATDQQRKDIGRSVHFMQKNVQRDKRAAEEVEHNRRDYLELALCNYLSYAQQTTVESDMVIFRIISLWLNNQDCSKAQETIEETLPLLSSYKFIPVLPQLTPRVGVDSSVGRLVQKLLVQCARDHPHHTLPFVFAQLYAFMDRPEEEENFKKDKRLLGVQEVYKKLKQMPALEKILQQMERMNLALIQLANKTLSSNATFREYTMTKRDLLGQLEHLDAIHCPTMELAVVQNGAYHQRIVGIRRWEPKVIGVGGINAPKKLLCLCLDGTKRTQLVKGKDDMRQDAVMQQVFGRMNILLRHDRETAHRKLSVRTYKVVPLSQQSGILEWCNHTTPIGMWLLAGHAKYRPQDMEPTAARKAFMNNAQTGMTVEKKLRNYLDICNKIRPVFRHYFFEQYLKPGLWFERQQSYTKSVAVSSMIGYVLGIGDRHVQNILIDKRTGEIIHIDFGIAFEMGKNLPTPETIPFRLTRDIVDGMGINGVEGVFKTSCEKTMEVLRNSHTVISTILEVLLYDPLYSWNVLSNKKATRRQQEAFLSDSGDKLAADGGDQQMELPMGGDINVTAERTLMQVEKKLQGTEDDKYISVEGQVQMLIFNATNERNLCQLFAGWQPYL</sequence>
<keyword evidence="9" id="KW-0539">Nucleus</keyword>
<dbReference type="Pfam" id="PF00454">
    <property type="entry name" value="PI3_PI4_kinase"/>
    <property type="match status" value="1"/>
</dbReference>
<evidence type="ECO:0000313" key="18">
    <source>
        <dbReference type="Proteomes" id="UP000075886"/>
    </source>
</evidence>
<keyword evidence="10" id="KW-0131">Cell cycle</keyword>
<keyword evidence="8" id="KW-0067">ATP-binding</keyword>
<comment type="subcellular location">
    <subcellularLocation>
        <location evidence="1">Nucleus</location>
    </subcellularLocation>
</comment>
<dbReference type="GO" id="GO:0005634">
    <property type="term" value="C:nucleus"/>
    <property type="evidence" value="ECO:0007669"/>
    <property type="project" value="UniProtKB-SubCell"/>
</dbReference>
<keyword evidence="3" id="KW-0723">Serine/threonine-protein kinase</keyword>
<dbReference type="GO" id="GO:0004674">
    <property type="term" value="F:protein serine/threonine kinase activity"/>
    <property type="evidence" value="ECO:0007669"/>
    <property type="project" value="UniProtKB-KW"/>
</dbReference>
<dbReference type="SUPFAM" id="SSF56112">
    <property type="entry name" value="Protein kinase-like (PK-like)"/>
    <property type="match status" value="1"/>
</dbReference>
<comment type="catalytic activity">
    <reaction evidence="12">
        <text>L-seryl-[protein] + ATP = O-phospho-L-seryl-[protein] + ADP + H(+)</text>
        <dbReference type="Rhea" id="RHEA:17989"/>
        <dbReference type="Rhea" id="RHEA-COMP:9863"/>
        <dbReference type="Rhea" id="RHEA-COMP:11604"/>
        <dbReference type="ChEBI" id="CHEBI:15378"/>
        <dbReference type="ChEBI" id="CHEBI:29999"/>
        <dbReference type="ChEBI" id="CHEBI:30616"/>
        <dbReference type="ChEBI" id="CHEBI:83421"/>
        <dbReference type="ChEBI" id="CHEBI:456216"/>
        <dbReference type="EC" id="2.7.11.1"/>
    </reaction>
</comment>
<evidence type="ECO:0000259" key="15">
    <source>
        <dbReference type="PROSITE" id="PS51189"/>
    </source>
</evidence>
<dbReference type="Proteomes" id="UP000075886">
    <property type="component" value="Unassembled WGS sequence"/>
</dbReference>
<protein>
    <recommendedName>
        <fullName evidence="13">Serine/threonine-protein kinase ATM</fullName>
        <ecNumber evidence="2">2.7.11.1</ecNumber>
    </recommendedName>
</protein>
<organism evidence="17 18">
    <name type="scientific">Anopheles farauti</name>
    <dbReference type="NCBI Taxonomy" id="69004"/>
    <lineage>
        <taxon>Eukaryota</taxon>
        <taxon>Metazoa</taxon>
        <taxon>Ecdysozoa</taxon>
        <taxon>Arthropoda</taxon>
        <taxon>Hexapoda</taxon>
        <taxon>Insecta</taxon>
        <taxon>Pterygota</taxon>
        <taxon>Neoptera</taxon>
        <taxon>Endopterygota</taxon>
        <taxon>Diptera</taxon>
        <taxon>Nematocera</taxon>
        <taxon>Culicoidea</taxon>
        <taxon>Culicidae</taxon>
        <taxon>Anophelinae</taxon>
        <taxon>Anopheles</taxon>
    </lineage>
</organism>
<dbReference type="STRING" id="69004.A0A182QR64"/>
<dbReference type="Pfam" id="PF02260">
    <property type="entry name" value="FATC"/>
    <property type="match status" value="1"/>
</dbReference>
<dbReference type="EMBL" id="AXCN02000649">
    <property type="status" value="NOT_ANNOTATED_CDS"/>
    <property type="molecule type" value="Genomic_DNA"/>
</dbReference>
<feature type="domain" description="FATC" evidence="16">
    <location>
        <begin position="2613"/>
        <end position="2645"/>
    </location>
</feature>
<dbReference type="EC" id="2.7.11.1" evidence="2"/>
<dbReference type="EnsemblMetazoa" id="AFAF015232-RA">
    <property type="protein sequence ID" value="AFAF015232-PA"/>
    <property type="gene ID" value="AFAF015232"/>
</dbReference>
<feature type="domain" description="FAT" evidence="15">
    <location>
        <begin position="1555"/>
        <end position="2172"/>
    </location>
</feature>
<dbReference type="SMART" id="SM01343">
    <property type="entry name" value="FATC"/>
    <property type="match status" value="1"/>
</dbReference>
<dbReference type="InterPro" id="IPR018936">
    <property type="entry name" value="PI3/4_kinase_CS"/>
</dbReference>
<dbReference type="PANTHER" id="PTHR37079:SF4">
    <property type="entry name" value="SERINE_THREONINE-PROTEIN KINASE ATM"/>
    <property type="match status" value="1"/>
</dbReference>
<keyword evidence="5" id="KW-0547">Nucleotide-binding</keyword>
<dbReference type="PROSITE" id="PS51189">
    <property type="entry name" value="FAT"/>
    <property type="match status" value="1"/>
</dbReference>
<proteinExistence type="predicted"/>
<dbReference type="GO" id="GO:0006281">
    <property type="term" value="P:DNA repair"/>
    <property type="evidence" value="ECO:0007669"/>
    <property type="project" value="InterPro"/>
</dbReference>
<feature type="domain" description="PI3K/PI4K catalytic" evidence="14">
    <location>
        <begin position="2278"/>
        <end position="2591"/>
    </location>
</feature>
<keyword evidence="4" id="KW-0808">Transferase</keyword>
<evidence type="ECO:0000256" key="7">
    <source>
        <dbReference type="ARBA" id="ARBA00022777"/>
    </source>
</evidence>
<accession>A0A182QR64</accession>
<dbReference type="PROSITE" id="PS00916">
    <property type="entry name" value="PI3_4_KINASE_2"/>
    <property type="match status" value="1"/>
</dbReference>
<dbReference type="PROSITE" id="PS51190">
    <property type="entry name" value="FATC"/>
    <property type="match status" value="1"/>
</dbReference>
<keyword evidence="18" id="KW-1185">Reference proteome</keyword>
<comment type="catalytic activity">
    <reaction evidence="11">
        <text>L-threonyl-[protein] + ATP = O-phospho-L-threonyl-[protein] + ADP + H(+)</text>
        <dbReference type="Rhea" id="RHEA:46608"/>
        <dbReference type="Rhea" id="RHEA-COMP:11060"/>
        <dbReference type="Rhea" id="RHEA-COMP:11605"/>
        <dbReference type="ChEBI" id="CHEBI:15378"/>
        <dbReference type="ChEBI" id="CHEBI:30013"/>
        <dbReference type="ChEBI" id="CHEBI:30616"/>
        <dbReference type="ChEBI" id="CHEBI:61977"/>
        <dbReference type="ChEBI" id="CHEBI:456216"/>
        <dbReference type="EC" id="2.7.11.1"/>
    </reaction>
</comment>
<evidence type="ECO:0000259" key="16">
    <source>
        <dbReference type="PROSITE" id="PS51190"/>
    </source>
</evidence>
<evidence type="ECO:0000256" key="8">
    <source>
        <dbReference type="ARBA" id="ARBA00022840"/>
    </source>
</evidence>
<dbReference type="InterPro" id="IPR014009">
    <property type="entry name" value="PIK_FAT"/>
</dbReference>
<evidence type="ECO:0000259" key="14">
    <source>
        <dbReference type="PROSITE" id="PS50290"/>
    </source>
</evidence>
<dbReference type="Gene3D" id="3.30.1010.10">
    <property type="entry name" value="Phosphatidylinositol 3-kinase Catalytic Subunit, Chain A, domain 4"/>
    <property type="match status" value="1"/>
</dbReference>
<dbReference type="InterPro" id="IPR000403">
    <property type="entry name" value="PI3/4_kinase_cat_dom"/>
</dbReference>
<dbReference type="PROSITE" id="PS50290">
    <property type="entry name" value="PI3_4_KINASE_3"/>
    <property type="match status" value="1"/>
</dbReference>
<evidence type="ECO:0000256" key="11">
    <source>
        <dbReference type="ARBA" id="ARBA00047899"/>
    </source>
</evidence>
<evidence type="ECO:0000256" key="13">
    <source>
        <dbReference type="ARBA" id="ARBA00073111"/>
    </source>
</evidence>
<reference evidence="18" key="1">
    <citation type="submission" date="2014-01" db="EMBL/GenBank/DDBJ databases">
        <title>The Genome Sequence of Anopheles farauti FAR1 (V2).</title>
        <authorList>
            <consortium name="The Broad Institute Genomics Platform"/>
            <person name="Neafsey D.E."/>
            <person name="Besansky N."/>
            <person name="Howell P."/>
            <person name="Walton C."/>
            <person name="Young S.K."/>
            <person name="Zeng Q."/>
            <person name="Gargeya S."/>
            <person name="Fitzgerald M."/>
            <person name="Haas B."/>
            <person name="Abouelleil A."/>
            <person name="Allen A.W."/>
            <person name="Alvarado L."/>
            <person name="Arachchi H.M."/>
            <person name="Berlin A.M."/>
            <person name="Chapman S.B."/>
            <person name="Gainer-Dewar J."/>
            <person name="Goldberg J."/>
            <person name="Griggs A."/>
            <person name="Gujja S."/>
            <person name="Hansen M."/>
            <person name="Howarth C."/>
            <person name="Imamovic A."/>
            <person name="Ireland A."/>
            <person name="Larimer J."/>
            <person name="McCowan C."/>
            <person name="Murphy C."/>
            <person name="Pearson M."/>
            <person name="Poon T.W."/>
            <person name="Priest M."/>
            <person name="Roberts A."/>
            <person name="Saif S."/>
            <person name="Shea T."/>
            <person name="Sisk P."/>
            <person name="Sykes S."/>
            <person name="Wortman J."/>
            <person name="Nusbaum C."/>
            <person name="Birren B."/>
        </authorList>
    </citation>
    <scope>NUCLEOTIDE SEQUENCE [LARGE SCALE GENOMIC DNA]</scope>
    <source>
        <strain evidence="18">FAR1</strain>
    </source>
</reference>
<dbReference type="InterPro" id="IPR038980">
    <property type="entry name" value="ATM_plant"/>
</dbReference>
<reference evidence="17" key="2">
    <citation type="submission" date="2020-05" db="UniProtKB">
        <authorList>
            <consortium name="EnsemblMetazoa"/>
        </authorList>
    </citation>
    <scope>IDENTIFICATION</scope>
    <source>
        <strain evidence="17">FAR1</strain>
    </source>
</reference>
<dbReference type="VEuPathDB" id="VectorBase:AFAF015232"/>
<evidence type="ECO:0000256" key="5">
    <source>
        <dbReference type="ARBA" id="ARBA00022741"/>
    </source>
</evidence>